<dbReference type="WBParaSite" id="JU765_v2.g1872.t1">
    <property type="protein sequence ID" value="JU765_v2.g1872.t1"/>
    <property type="gene ID" value="JU765_v2.g1872"/>
</dbReference>
<reference evidence="2" key="1">
    <citation type="submission" date="2022-11" db="UniProtKB">
        <authorList>
            <consortium name="WormBaseParasite"/>
        </authorList>
    </citation>
    <scope>IDENTIFICATION</scope>
</reference>
<proteinExistence type="predicted"/>
<evidence type="ECO:0000313" key="2">
    <source>
        <dbReference type="WBParaSite" id="JU765_v2.g1872.t1"/>
    </source>
</evidence>
<protein>
    <submittedName>
        <fullName evidence="2">Peptidase S8/S53 domain-containing protein</fullName>
    </submittedName>
</protein>
<accession>A0AC34QRZ7</accession>
<organism evidence="1 2">
    <name type="scientific">Panagrolaimus sp. JU765</name>
    <dbReference type="NCBI Taxonomy" id="591449"/>
    <lineage>
        <taxon>Eukaryota</taxon>
        <taxon>Metazoa</taxon>
        <taxon>Ecdysozoa</taxon>
        <taxon>Nematoda</taxon>
        <taxon>Chromadorea</taxon>
        <taxon>Rhabditida</taxon>
        <taxon>Tylenchina</taxon>
        <taxon>Panagrolaimomorpha</taxon>
        <taxon>Panagrolaimoidea</taxon>
        <taxon>Panagrolaimidae</taxon>
        <taxon>Panagrolaimus</taxon>
    </lineage>
</organism>
<dbReference type="Proteomes" id="UP000887576">
    <property type="component" value="Unplaced"/>
</dbReference>
<evidence type="ECO:0000313" key="1">
    <source>
        <dbReference type="Proteomes" id="UP000887576"/>
    </source>
</evidence>
<sequence length="198" mass="20885">NYSFGDTEALPEAGEINKALKKLVEKYGIIYVSSAGNNGPGISTNGSPGSTNSSLIGVGAYLTQPMMKAMYSAREQIPPTMFHWSSRGPASNGYLGISISAPGAAITGVPTHCLKSSELMNGTSMSSPNATGSIACLLSAMKKQKYDISPLRVKLLLENSAKIPNDGYYSTLCMGRGILQIDSAFNLCKHLESIPAEL</sequence>
<name>A0AC34QRZ7_9BILA</name>